<evidence type="ECO:0000256" key="3">
    <source>
        <dbReference type="ARBA" id="ARBA00022989"/>
    </source>
</evidence>
<dbReference type="PROSITE" id="PS51220">
    <property type="entry name" value="NIDO"/>
    <property type="match status" value="1"/>
</dbReference>
<comment type="caution">
    <text evidence="6">Lacks conserved residue(s) required for the propagation of feature annotation.</text>
</comment>
<reference evidence="14" key="1">
    <citation type="submission" date="2025-08" db="UniProtKB">
        <authorList>
            <consortium name="RefSeq"/>
        </authorList>
    </citation>
    <scope>IDENTIFICATION</scope>
    <source>
        <tissue evidence="14">Gonads</tissue>
    </source>
</reference>
<dbReference type="InterPro" id="IPR000436">
    <property type="entry name" value="Sushi_SCR_CCP_dom"/>
</dbReference>
<dbReference type="Pfam" id="PF00094">
    <property type="entry name" value="VWD"/>
    <property type="match status" value="1"/>
</dbReference>
<dbReference type="InterPro" id="IPR035976">
    <property type="entry name" value="Sushi/SCR/CCP_sf"/>
</dbReference>
<evidence type="ECO:0000259" key="9">
    <source>
        <dbReference type="PROSITE" id="PS50856"/>
    </source>
</evidence>
<evidence type="ECO:0000256" key="8">
    <source>
        <dbReference type="SAM" id="Phobius"/>
    </source>
</evidence>
<dbReference type="Gene3D" id="2.60.40.10">
    <property type="entry name" value="Immunoglobulins"/>
    <property type="match status" value="1"/>
</dbReference>
<dbReference type="InterPro" id="IPR005533">
    <property type="entry name" value="AMOP_dom"/>
</dbReference>
<feature type="domain" description="Sushi" evidence="10">
    <location>
        <begin position="1019"/>
        <end position="1077"/>
    </location>
</feature>
<dbReference type="AlphaFoldDB" id="A0A1S3HAA1"/>
<feature type="domain" description="NIDO" evidence="11">
    <location>
        <begin position="40"/>
        <end position="193"/>
    </location>
</feature>
<dbReference type="GO" id="GO:0007160">
    <property type="term" value="P:cell-matrix adhesion"/>
    <property type="evidence" value="ECO:0007669"/>
    <property type="project" value="InterPro"/>
</dbReference>
<dbReference type="CDD" id="cd00033">
    <property type="entry name" value="CCP"/>
    <property type="match status" value="3"/>
</dbReference>
<dbReference type="RefSeq" id="XP_013382952.1">
    <property type="nucleotide sequence ID" value="XM_013527498.1"/>
</dbReference>
<feature type="disulfide bond" evidence="6">
    <location>
        <begin position="987"/>
        <end position="1014"/>
    </location>
</feature>
<dbReference type="Proteomes" id="UP000085678">
    <property type="component" value="Unplaced"/>
</dbReference>
<feature type="transmembrane region" description="Helical" evidence="8">
    <location>
        <begin position="1118"/>
        <end position="1144"/>
    </location>
</feature>
<dbReference type="PROSITE" id="PS50923">
    <property type="entry name" value="SUSHI"/>
    <property type="match status" value="3"/>
</dbReference>
<dbReference type="InterPro" id="IPR056619">
    <property type="entry name" value="C8-3_MUC4"/>
</dbReference>
<feature type="domain" description="VWFD" evidence="12">
    <location>
        <begin position="623"/>
        <end position="821"/>
    </location>
</feature>
<dbReference type="GeneID" id="106153523"/>
<keyword evidence="3 8" id="KW-1133">Transmembrane helix</keyword>
<dbReference type="PROSITE" id="PS51233">
    <property type="entry name" value="VWFD"/>
    <property type="match status" value="1"/>
</dbReference>
<accession>A0A1S3HAA1</accession>
<evidence type="ECO:0000259" key="11">
    <source>
        <dbReference type="PROSITE" id="PS51220"/>
    </source>
</evidence>
<dbReference type="CDD" id="cd00102">
    <property type="entry name" value="IPT"/>
    <property type="match status" value="1"/>
</dbReference>
<dbReference type="InterPro" id="IPR001846">
    <property type="entry name" value="VWF_type-D"/>
</dbReference>
<evidence type="ECO:0000259" key="12">
    <source>
        <dbReference type="PROSITE" id="PS51233"/>
    </source>
</evidence>
<gene>
    <name evidence="14" type="primary">LOC106153523</name>
</gene>
<dbReference type="InterPro" id="IPR003886">
    <property type="entry name" value="NIDO_dom"/>
</dbReference>
<comment type="subcellular location">
    <subcellularLocation>
        <location evidence="1">Membrane</location>
    </subcellularLocation>
</comment>
<dbReference type="PANTHER" id="PTHR13802">
    <property type="entry name" value="MUCIN 4-RELATED"/>
    <property type="match status" value="1"/>
</dbReference>
<evidence type="ECO:0000256" key="7">
    <source>
        <dbReference type="SAM" id="MobiDB-lite"/>
    </source>
</evidence>
<feature type="region of interest" description="Disordered" evidence="7">
    <location>
        <begin position="476"/>
        <end position="498"/>
    </location>
</feature>
<name>A0A1S3HAA1_LINAN</name>
<evidence type="ECO:0000313" key="13">
    <source>
        <dbReference type="Proteomes" id="UP000085678"/>
    </source>
</evidence>
<keyword evidence="2 8" id="KW-0812">Transmembrane</keyword>
<dbReference type="InterPro" id="IPR013783">
    <property type="entry name" value="Ig-like_fold"/>
</dbReference>
<evidence type="ECO:0000256" key="2">
    <source>
        <dbReference type="ARBA" id="ARBA00022692"/>
    </source>
</evidence>
<dbReference type="Pfam" id="PF03782">
    <property type="entry name" value="AMOP"/>
    <property type="match status" value="1"/>
</dbReference>
<dbReference type="Pfam" id="PF06119">
    <property type="entry name" value="NIDO"/>
    <property type="match status" value="1"/>
</dbReference>
<dbReference type="Pfam" id="PF01833">
    <property type="entry name" value="TIG"/>
    <property type="match status" value="1"/>
</dbReference>
<evidence type="ECO:0000256" key="4">
    <source>
        <dbReference type="ARBA" id="ARBA00023136"/>
    </source>
</evidence>
<protein>
    <submittedName>
        <fullName evidence="14">Sushi domain-containing protein 2</fullName>
    </submittedName>
</protein>
<keyword evidence="5 6" id="KW-1015">Disulfide bond</keyword>
<dbReference type="SUPFAM" id="SSF81296">
    <property type="entry name" value="E set domains"/>
    <property type="match status" value="1"/>
</dbReference>
<dbReference type="Pfam" id="PF23263">
    <property type="entry name" value="C8-3_MUC4"/>
    <property type="match status" value="1"/>
</dbReference>
<dbReference type="SUPFAM" id="SSF57535">
    <property type="entry name" value="Complement control module/SCR domain"/>
    <property type="match status" value="3"/>
</dbReference>
<evidence type="ECO:0000256" key="6">
    <source>
        <dbReference type="PROSITE-ProRule" id="PRU00302"/>
    </source>
</evidence>
<proteinExistence type="predicted"/>
<dbReference type="SMART" id="SM00216">
    <property type="entry name" value="VWD"/>
    <property type="match status" value="1"/>
</dbReference>
<dbReference type="InterPro" id="IPR051495">
    <property type="entry name" value="Epithelial_Barrier/Signaling"/>
</dbReference>
<feature type="disulfide bond" evidence="6">
    <location>
        <begin position="1048"/>
        <end position="1075"/>
    </location>
</feature>
<dbReference type="Pfam" id="PF00084">
    <property type="entry name" value="Sushi"/>
    <property type="match status" value="3"/>
</dbReference>
<feature type="domain" description="Sushi" evidence="10">
    <location>
        <begin position="958"/>
        <end position="1016"/>
    </location>
</feature>
<dbReference type="InterPro" id="IPR002909">
    <property type="entry name" value="IPT_dom"/>
</dbReference>
<evidence type="ECO:0000313" key="14">
    <source>
        <dbReference type="RefSeq" id="XP_013382952.1"/>
    </source>
</evidence>
<feature type="domain" description="AMOP" evidence="9">
    <location>
        <begin position="461"/>
        <end position="610"/>
    </location>
</feature>
<keyword evidence="4 8" id="KW-0472">Membrane</keyword>
<evidence type="ECO:0000256" key="1">
    <source>
        <dbReference type="ARBA" id="ARBA00004370"/>
    </source>
</evidence>
<feature type="domain" description="Sushi" evidence="10">
    <location>
        <begin position="898"/>
        <end position="956"/>
    </location>
</feature>
<dbReference type="InterPro" id="IPR014756">
    <property type="entry name" value="Ig_E-set"/>
</dbReference>
<dbReference type="SMART" id="SM00032">
    <property type="entry name" value="CCP"/>
    <property type="match status" value="3"/>
</dbReference>
<dbReference type="OrthoDB" id="6236007at2759"/>
<sequence>MRNLQYTIVNTNGALSFLGPVSTYTPQAFPLGSNRRLIAPFWADVDTTENHGRVFYRQTTNLSILNRATSDIRAAFVSQSKFTASWAFVCTYDDVTYYGGSYWTNTNTFQVVLVTNGRQSFAIFNYKEVTWTTGSGSGGSNGLGGIPAQVGFNAGDGFRYFSVPGSRTSAIVDIETTTNVNVPGRWIFRVDDIGVEAGGCNVGVKLRISPVKGNALGGTEILISGPCFFNSTGQFLCKFDDIVVPGHFVNTLRIACYSPPLFKAGNAEVSLHVSQNGGQNFSEGSAFVPDMDAINDPKIVRVDEEKWDKGPYVIQWDPAELVASTLDLDLLSFSDENLELDEKWINIATNISNNGTVELDDLLNRKGNFGDVAAFGAIRLTPAGSASGSNYTAAAIWSGIHVLQWYINAYIATKIKQGPQNQRKRSIFDGLAAAVDSAKDMITQGAQKAWADVKNEVAERFRDVNEKMCQSWFDRDSEEPLPTDLPPCPGRFRQASRDRGTFSEDPACRRGDPDSCSYHPGASTCFRSNVCSRSGGGQQCCYSSRGSLLNVADGQLGGGTLDRAHYKGCFNGGTLVLPYVGHFYHDVLPYYYCCKNSGDKQLCQDTYMKRRPSDDGSGYRPPRPAVGNGDPHFITLDGLRYTFNGAGEYTLVKTNDGSFTMQGRAETVQNAGGGSPTATGWTAFAFKGSNSSTVEVRTSLLRVIDVLVSGVRIDFDELGERVTNYEGLLIERNMNTSVTEVDLINDGVSLTMTYVAGIFNFMLLLPESMKNKTEGLLGSWNDYIEDDLVASSGVMLQHNSSTRNIHYNFGETWRTTSVTSLFTYGVGTSHSTYQNTRFVPLFEVPLSSANTTELYLICGDNDQCIFDYISTGNTDIAQATKSTVEDYLTAVTDTEPVVLCPRLETPPNGQKNVTSGYQVGAEVTFACDNDYILQGSANRTCLSSGQWSGENSSCQYVVVCPPLETPPNGQKNVTSGYQVGAEVTFACDNGYILQGSANRTCLSSGQWSGENSSCQYVVVLCPPLETPPNGQKNVTSGYQVRAEVTFACDNGYILQGSANRTCLSSGQWSGENSSCQYVGCSSQNGCMNGSDVNGNGTGCFSQNGCVNESDVNVNDTGLALHVIIPIAIAAAAFLVVILTVVAVCSCKRRTTDVP</sequence>
<dbReference type="PANTHER" id="PTHR13802:SF59">
    <property type="entry name" value="SUSHI DOMAIN-CONTAINING PROTEIN 2"/>
    <property type="match status" value="1"/>
</dbReference>
<dbReference type="InParanoid" id="A0A1S3HAA1"/>
<organism evidence="13 14">
    <name type="scientific">Lingula anatina</name>
    <name type="common">Brachiopod</name>
    <name type="synonym">Lingula unguis</name>
    <dbReference type="NCBI Taxonomy" id="7574"/>
    <lineage>
        <taxon>Eukaryota</taxon>
        <taxon>Metazoa</taxon>
        <taxon>Spiralia</taxon>
        <taxon>Lophotrochozoa</taxon>
        <taxon>Brachiopoda</taxon>
        <taxon>Linguliformea</taxon>
        <taxon>Lingulata</taxon>
        <taxon>Lingulida</taxon>
        <taxon>Linguloidea</taxon>
        <taxon>Lingulidae</taxon>
        <taxon>Lingula</taxon>
    </lineage>
</organism>
<dbReference type="PROSITE" id="PS50856">
    <property type="entry name" value="AMOP"/>
    <property type="match status" value="1"/>
</dbReference>
<evidence type="ECO:0000256" key="5">
    <source>
        <dbReference type="ARBA" id="ARBA00023157"/>
    </source>
</evidence>
<dbReference type="SMART" id="SM00723">
    <property type="entry name" value="AMOP"/>
    <property type="match status" value="1"/>
</dbReference>
<dbReference type="GO" id="GO:0016020">
    <property type="term" value="C:membrane"/>
    <property type="evidence" value="ECO:0007669"/>
    <property type="project" value="UniProtKB-SubCell"/>
</dbReference>
<keyword evidence="6" id="KW-0768">Sushi</keyword>
<evidence type="ECO:0000259" key="10">
    <source>
        <dbReference type="PROSITE" id="PS50923"/>
    </source>
</evidence>
<dbReference type="Gene3D" id="2.10.70.10">
    <property type="entry name" value="Complement Module, domain 1"/>
    <property type="match status" value="3"/>
</dbReference>
<keyword evidence="13" id="KW-1185">Reference proteome</keyword>
<dbReference type="KEGG" id="lak:106153523"/>
<dbReference type="SMART" id="SM00539">
    <property type="entry name" value="NIDO"/>
    <property type="match status" value="1"/>
</dbReference>
<feature type="disulfide bond" evidence="6">
    <location>
        <begin position="927"/>
        <end position="954"/>
    </location>
</feature>